<protein>
    <submittedName>
        <fullName evidence="2">Uncharacterized protein</fullName>
    </submittedName>
</protein>
<dbReference type="EMBL" id="CBTN010000045">
    <property type="protein sequence ID" value="CDH57325.1"/>
    <property type="molecule type" value="Genomic_DNA"/>
</dbReference>
<comment type="caution">
    <text evidence="2">The sequence shown here is derived from an EMBL/GenBank/DDBJ whole genome shotgun (WGS) entry which is preliminary data.</text>
</comment>
<sequence>MNSEEKDMITVQYRSEHTGHVAGSNNDMISLPQEQAGPGEDEEETPSADDLLQQETAFIDAFERLNAEVEKIMQGKYSVPAHVLNDLADRIDSMTNKLKRWNEGDVPS</sequence>
<evidence type="ECO:0000313" key="3">
    <source>
        <dbReference type="Proteomes" id="UP000027586"/>
    </source>
</evidence>
<feature type="region of interest" description="Disordered" evidence="1">
    <location>
        <begin position="15"/>
        <end position="49"/>
    </location>
</feature>
<evidence type="ECO:0000313" key="2">
    <source>
        <dbReference type="EMBL" id="CDH57325.1"/>
    </source>
</evidence>
<accession>A0A068S5Q7</accession>
<evidence type="ECO:0000256" key="1">
    <source>
        <dbReference type="SAM" id="MobiDB-lite"/>
    </source>
</evidence>
<proteinExistence type="predicted"/>
<dbReference type="Proteomes" id="UP000027586">
    <property type="component" value="Unassembled WGS sequence"/>
</dbReference>
<reference evidence="2" key="1">
    <citation type="submission" date="2013-08" db="EMBL/GenBank/DDBJ databases">
        <title>Gene expansion shapes genome architecture in the human pathogen Lichtheimia corymbifera: an evolutionary genomics analysis in the ancient terrestrial Mucorales (Mucoromycotina).</title>
        <authorList>
            <person name="Schwartze V.U."/>
            <person name="Winter S."/>
            <person name="Shelest E."/>
            <person name="Marcet-Houben M."/>
            <person name="Horn F."/>
            <person name="Wehner S."/>
            <person name="Hoffmann K."/>
            <person name="Riege K."/>
            <person name="Sammeth M."/>
            <person name="Nowrousian M."/>
            <person name="Valiante V."/>
            <person name="Linde J."/>
            <person name="Jacobsen I.D."/>
            <person name="Marz M."/>
            <person name="Brakhage A.A."/>
            <person name="Gabaldon T."/>
            <person name="Bocker S."/>
            <person name="Voigt K."/>
        </authorList>
    </citation>
    <scope>NUCLEOTIDE SEQUENCE [LARGE SCALE GENOMIC DNA]</scope>
    <source>
        <strain evidence="2">FSU 9682</strain>
    </source>
</reference>
<name>A0A068S5Q7_9FUNG</name>
<dbReference type="AlphaFoldDB" id="A0A068S5Q7"/>
<gene>
    <name evidence="2" type="ORF">LCOR_08280.1</name>
</gene>
<organism evidence="2 3">
    <name type="scientific">Lichtheimia corymbifera JMRC:FSU:9682</name>
    <dbReference type="NCBI Taxonomy" id="1263082"/>
    <lineage>
        <taxon>Eukaryota</taxon>
        <taxon>Fungi</taxon>
        <taxon>Fungi incertae sedis</taxon>
        <taxon>Mucoromycota</taxon>
        <taxon>Mucoromycotina</taxon>
        <taxon>Mucoromycetes</taxon>
        <taxon>Mucorales</taxon>
        <taxon>Lichtheimiaceae</taxon>
        <taxon>Lichtheimia</taxon>
    </lineage>
</organism>
<dbReference type="OrthoDB" id="10447395at2759"/>
<dbReference type="VEuPathDB" id="FungiDB:LCOR_08280.1"/>
<keyword evidence="3" id="KW-1185">Reference proteome</keyword>